<feature type="binding site" evidence="19">
    <location>
        <position position="312"/>
    </location>
    <ligand>
        <name>Mn(2+)</name>
        <dbReference type="ChEBI" id="CHEBI:29035"/>
        <label>1</label>
    </ligand>
</feature>
<dbReference type="SMART" id="SM01096">
    <property type="entry name" value="CPSase_L_D3"/>
    <property type="match status" value="1"/>
</dbReference>
<dbReference type="FunFam" id="3.30.470.20:FF:000007">
    <property type="entry name" value="Carbamoyl-phosphate synthase large chain"/>
    <property type="match status" value="1"/>
</dbReference>
<dbReference type="UniPathway" id="UPA00068">
    <property type="reaction ID" value="UER00171"/>
</dbReference>
<feature type="binding site" evidence="19">
    <location>
        <position position="129"/>
    </location>
    <ligand>
        <name>ATP</name>
        <dbReference type="ChEBI" id="CHEBI:30616"/>
        <label>1</label>
    </ligand>
</feature>
<feature type="binding site" evidence="19">
    <location>
        <position position="806"/>
    </location>
    <ligand>
        <name>ATP</name>
        <dbReference type="ChEBI" id="CHEBI:30616"/>
        <label>2</label>
    </ligand>
</feature>
<feature type="binding site" evidence="19">
    <location>
        <position position="312"/>
    </location>
    <ligand>
        <name>Mg(2+)</name>
        <dbReference type="ChEBI" id="CHEBI:18420"/>
        <label>1</label>
    </ligand>
</feature>
<feature type="binding site" evidence="19">
    <location>
        <position position="860"/>
    </location>
    <ligand>
        <name>Mn(2+)</name>
        <dbReference type="ChEBI" id="CHEBI:29035"/>
        <label>4</label>
    </ligand>
</feature>
<comment type="cofactor">
    <cofactor evidence="1">
        <name>Mn(2+)</name>
        <dbReference type="ChEBI" id="CHEBI:29035"/>
    </cofactor>
</comment>
<feature type="binding site" evidence="19">
    <location>
        <position position="312"/>
    </location>
    <ligand>
        <name>Mn(2+)</name>
        <dbReference type="ChEBI" id="CHEBI:29035"/>
        <label>2</label>
    </ligand>
</feature>
<dbReference type="GO" id="GO:0006526">
    <property type="term" value="P:L-arginine biosynthetic process"/>
    <property type="evidence" value="ECO:0007669"/>
    <property type="project" value="UniProtKB-UniRule"/>
</dbReference>
<evidence type="ECO:0000256" key="7">
    <source>
        <dbReference type="ARBA" id="ARBA00022605"/>
    </source>
</evidence>
<dbReference type="HAMAP" id="MF_01210_B">
    <property type="entry name" value="CPSase_L_chain_B"/>
    <property type="match status" value="1"/>
</dbReference>
<dbReference type="Gene3D" id="3.40.50.1380">
    <property type="entry name" value="Methylglyoxal synthase-like domain"/>
    <property type="match status" value="1"/>
</dbReference>
<feature type="binding site" evidence="19">
    <location>
        <position position="862"/>
    </location>
    <ligand>
        <name>Mn(2+)</name>
        <dbReference type="ChEBI" id="CHEBI:29035"/>
        <label>4</label>
    </ligand>
</feature>
<comment type="pathway">
    <text evidence="3 19">Amino-acid biosynthesis; L-arginine biosynthesis; carbamoyl phosphate from bicarbonate: step 1/1.</text>
</comment>
<gene>
    <name evidence="19 22" type="primary">carB</name>
    <name evidence="22" type="ORF">FVF75_13635</name>
</gene>
<dbReference type="SMART" id="SM00851">
    <property type="entry name" value="MGS"/>
    <property type="match status" value="1"/>
</dbReference>
<dbReference type="NCBIfam" id="NF009455">
    <property type="entry name" value="PRK12815.1"/>
    <property type="match status" value="1"/>
</dbReference>
<feature type="binding site" evidence="19">
    <location>
        <position position="808"/>
    </location>
    <ligand>
        <name>ATP</name>
        <dbReference type="ChEBI" id="CHEBI:30616"/>
        <label>2</label>
    </ligand>
</feature>
<feature type="binding site" evidence="19">
    <location>
        <position position="223"/>
    </location>
    <ligand>
        <name>ATP</name>
        <dbReference type="ChEBI" id="CHEBI:30616"/>
        <label>1</label>
    </ligand>
</feature>
<dbReference type="Gene3D" id="3.40.50.20">
    <property type="match status" value="2"/>
</dbReference>
<dbReference type="Gene3D" id="1.10.1030.10">
    <property type="entry name" value="Carbamoyl-phosphate synthetase, large subunit oligomerisation domain"/>
    <property type="match status" value="1"/>
</dbReference>
<keyword evidence="8" id="KW-0479">Metal-binding</keyword>
<dbReference type="InterPro" id="IPR011761">
    <property type="entry name" value="ATP-grasp"/>
</dbReference>
<feature type="binding site" evidence="19">
    <location>
        <position position="228"/>
    </location>
    <ligand>
        <name>ATP</name>
        <dbReference type="ChEBI" id="CHEBI:30616"/>
        <label>1</label>
    </ligand>
</feature>
<dbReference type="EC" id="6.3.4.16" evidence="19"/>
<feature type="domain" description="ATP-grasp" evidence="20">
    <location>
        <begin position="133"/>
        <end position="341"/>
    </location>
</feature>
<evidence type="ECO:0000313" key="22">
    <source>
        <dbReference type="EMBL" id="TYB80666.1"/>
    </source>
</evidence>
<dbReference type="NCBIfam" id="TIGR01369">
    <property type="entry name" value="CPSaseII_lrg"/>
    <property type="match status" value="1"/>
</dbReference>
<dbReference type="GO" id="GO:0005737">
    <property type="term" value="C:cytoplasm"/>
    <property type="evidence" value="ECO:0007669"/>
    <property type="project" value="TreeGrafter"/>
</dbReference>
<dbReference type="InterPro" id="IPR058047">
    <property type="entry name" value="CPSase_preATP-grasp"/>
</dbReference>
<comment type="catalytic activity">
    <reaction evidence="15 19">
        <text>hydrogencarbonate + NH4(+) + 2 ATP = carbamoyl phosphate + 2 ADP + phosphate + 2 H(+)</text>
        <dbReference type="Rhea" id="RHEA:18029"/>
        <dbReference type="ChEBI" id="CHEBI:15378"/>
        <dbReference type="ChEBI" id="CHEBI:17544"/>
        <dbReference type="ChEBI" id="CHEBI:28938"/>
        <dbReference type="ChEBI" id="CHEBI:30616"/>
        <dbReference type="ChEBI" id="CHEBI:43474"/>
        <dbReference type="ChEBI" id="CHEBI:58228"/>
        <dbReference type="ChEBI" id="CHEBI:456216"/>
        <dbReference type="EC" id="6.3.4.16"/>
    </reaction>
</comment>
<dbReference type="FunFam" id="3.40.50.20:FF:000001">
    <property type="entry name" value="Carbamoyl-phosphate synthase large chain"/>
    <property type="match status" value="1"/>
</dbReference>
<keyword evidence="12" id="KW-0460">Magnesium</keyword>
<keyword evidence="23" id="KW-1185">Reference proteome</keyword>
<dbReference type="Pfam" id="PF02786">
    <property type="entry name" value="CPSase_L_D2"/>
    <property type="match status" value="2"/>
</dbReference>
<evidence type="ECO:0000256" key="3">
    <source>
        <dbReference type="ARBA" id="ARBA00005077"/>
    </source>
</evidence>
<feature type="binding site" evidence="19">
    <location>
        <position position="807"/>
    </location>
    <ligand>
        <name>ATP</name>
        <dbReference type="ChEBI" id="CHEBI:30616"/>
        <label>2</label>
    </ligand>
</feature>
<dbReference type="FunFam" id="1.10.1030.10:FF:000002">
    <property type="entry name" value="Carbamoyl-phosphate synthase large chain"/>
    <property type="match status" value="1"/>
</dbReference>
<keyword evidence="11 19" id="KW-0067">ATP-binding</keyword>
<evidence type="ECO:0000256" key="15">
    <source>
        <dbReference type="ARBA" id="ARBA00047359"/>
    </source>
</evidence>
<keyword evidence="9 19" id="KW-0677">Repeat</keyword>
<evidence type="ECO:0000256" key="9">
    <source>
        <dbReference type="ARBA" id="ARBA00022737"/>
    </source>
</evidence>
<feature type="binding site" evidence="19">
    <location>
        <position position="860"/>
    </location>
    <ligand>
        <name>Mg(2+)</name>
        <dbReference type="ChEBI" id="CHEBI:18420"/>
        <label>4</label>
    </ligand>
</feature>
<dbReference type="FunFam" id="3.40.50.20:FF:000003">
    <property type="entry name" value="Carbamoyl-phosphate synthase large chain"/>
    <property type="match status" value="1"/>
</dbReference>
<dbReference type="PROSITE" id="PS51855">
    <property type="entry name" value="MGS"/>
    <property type="match status" value="1"/>
</dbReference>
<dbReference type="FunFam" id="3.30.470.20:FF:000013">
    <property type="entry name" value="Carbamoyl-phosphate synthase large chain"/>
    <property type="match status" value="1"/>
</dbReference>
<evidence type="ECO:0000256" key="18">
    <source>
        <dbReference type="ARBA" id="ARBA00062056"/>
    </source>
</evidence>
<organism evidence="22 23">
    <name type="scientific">Maritimibacter fusiformis</name>
    <dbReference type="NCBI Taxonomy" id="2603819"/>
    <lineage>
        <taxon>Bacteria</taxon>
        <taxon>Pseudomonadati</taxon>
        <taxon>Pseudomonadota</taxon>
        <taxon>Alphaproteobacteria</taxon>
        <taxon>Rhodobacterales</taxon>
        <taxon>Roseobacteraceae</taxon>
        <taxon>Maritimibacter</taxon>
    </lineage>
</organism>
<evidence type="ECO:0000256" key="4">
    <source>
        <dbReference type="ARBA" id="ARBA00009799"/>
    </source>
</evidence>
<feature type="binding site" evidence="19">
    <location>
        <position position="221"/>
    </location>
    <ligand>
        <name>ATP</name>
        <dbReference type="ChEBI" id="CHEBI:30616"/>
        <label>1</label>
    </ligand>
</feature>
<protein>
    <recommendedName>
        <fullName evidence="19">Carbamoyl phosphate synthase large chain</fullName>
        <ecNumber evidence="19">6.3.4.16</ecNumber>
        <ecNumber evidence="19">6.3.5.5</ecNumber>
    </recommendedName>
    <alternativeName>
        <fullName evidence="19">Carbamoyl phosphate synthetase ammonia chain</fullName>
    </alternativeName>
</protein>
<keyword evidence="13 19" id="KW-0665">Pyrimidine biosynthesis</keyword>
<feature type="region of interest" description="Allosteric domain" evidence="19">
    <location>
        <begin position="977"/>
        <end position="1110"/>
    </location>
</feature>
<dbReference type="InterPro" id="IPR005480">
    <property type="entry name" value="CPSase_lsu_oligo"/>
</dbReference>
<dbReference type="Proteomes" id="UP000322080">
    <property type="component" value="Unassembled WGS sequence"/>
</dbReference>
<dbReference type="InterPro" id="IPR011607">
    <property type="entry name" value="MGS-like_dom"/>
</dbReference>
<feature type="binding site" evidence="19">
    <location>
        <position position="298"/>
    </location>
    <ligand>
        <name>Mg(2+)</name>
        <dbReference type="ChEBI" id="CHEBI:18420"/>
        <label>1</label>
    </ligand>
</feature>
<comment type="function">
    <text evidence="17 19">Large subunit of the glutamine-dependent carbamoyl phosphate synthetase (CPSase). CPSase catalyzes the formation of carbamoyl phosphate from the ammonia moiety of glutamine, carbonate, and phosphate donated by ATP, constituting the first step of 2 biosynthetic pathways, one leading to arginine and/or urea and the other to pyrimidine nucleotides. The large subunit (synthetase) binds the substrates ammonia (free or transferred from glutamine from the small subunit), hydrogencarbonate and ATP and carries out an ATP-coupled ligase reaction, activating hydrogencarbonate by forming carboxy phosphate which reacts with ammonia to form carbamoyl phosphate.</text>
</comment>
<feature type="binding site" evidence="19">
    <location>
        <position position="805"/>
    </location>
    <ligand>
        <name>ATP</name>
        <dbReference type="ChEBI" id="CHEBI:30616"/>
        <label>2</label>
    </ligand>
</feature>
<keyword evidence="5 19" id="KW-0055">Arginine biosynthesis</keyword>
<dbReference type="CDD" id="cd01424">
    <property type="entry name" value="MGS_CPS_II"/>
    <property type="match status" value="1"/>
</dbReference>
<dbReference type="GO" id="GO:0004087">
    <property type="term" value="F:carbamoyl-phosphate synthase (ammonia) activity"/>
    <property type="evidence" value="ECO:0007669"/>
    <property type="project" value="UniProtKB-EC"/>
</dbReference>
<reference evidence="22 23" key="1">
    <citation type="submission" date="2019-08" db="EMBL/GenBank/DDBJ databases">
        <title>Identification of a novel species of the genus Boseongicola.</title>
        <authorList>
            <person name="Zhang X.-Q."/>
        </authorList>
    </citation>
    <scope>NUCLEOTIDE SEQUENCE [LARGE SCALE GENOMIC DNA]</scope>
    <source>
        <strain evidence="22 23">HY14</strain>
    </source>
</reference>
<keyword evidence="14" id="KW-0464">Manganese</keyword>
<evidence type="ECO:0000256" key="1">
    <source>
        <dbReference type="ARBA" id="ARBA00001936"/>
    </source>
</evidence>
<evidence type="ECO:0000256" key="5">
    <source>
        <dbReference type="ARBA" id="ARBA00022571"/>
    </source>
</evidence>
<dbReference type="PRINTS" id="PR00098">
    <property type="entry name" value="CPSASE"/>
</dbReference>
<evidence type="ECO:0000256" key="10">
    <source>
        <dbReference type="ARBA" id="ARBA00022741"/>
    </source>
</evidence>
<feature type="binding site" evidence="19">
    <location>
        <position position="312"/>
    </location>
    <ligand>
        <name>ATP</name>
        <dbReference type="ChEBI" id="CHEBI:30616"/>
        <label>1</label>
    </ligand>
</feature>
<feature type="binding site" evidence="19">
    <location>
        <position position="314"/>
    </location>
    <ligand>
        <name>Mg(2+)</name>
        <dbReference type="ChEBI" id="CHEBI:18420"/>
        <label>2</label>
    </ligand>
</feature>
<feature type="binding site" evidence="19">
    <location>
        <position position="298"/>
    </location>
    <ligand>
        <name>ATP</name>
        <dbReference type="ChEBI" id="CHEBI:30616"/>
        <label>1</label>
    </ligand>
</feature>
<keyword evidence="6 19" id="KW-0436">Ligase</keyword>
<accession>A0A5D0RIB8</accession>
<feature type="binding site" evidence="19">
    <location>
        <position position="298"/>
    </location>
    <ligand>
        <name>Mn(2+)</name>
        <dbReference type="ChEBI" id="CHEBI:29035"/>
        <label>1</label>
    </ligand>
</feature>
<dbReference type="SUPFAM" id="SSF56059">
    <property type="entry name" value="Glutathione synthetase ATP-binding domain-like"/>
    <property type="match status" value="2"/>
</dbReference>
<name>A0A5D0RIB8_9RHOB</name>
<feature type="binding site" evidence="19">
    <location>
        <position position="734"/>
    </location>
    <ligand>
        <name>ATP</name>
        <dbReference type="ChEBI" id="CHEBI:30616"/>
        <label>2</label>
    </ligand>
</feature>
<keyword evidence="10 19" id="KW-0547">Nucleotide-binding</keyword>
<evidence type="ECO:0000256" key="11">
    <source>
        <dbReference type="ARBA" id="ARBA00022840"/>
    </source>
</evidence>
<feature type="binding site" evidence="19">
    <location>
        <position position="862"/>
    </location>
    <ligand>
        <name>Mg(2+)</name>
        <dbReference type="ChEBI" id="CHEBI:18420"/>
        <label>4</label>
    </ligand>
</feature>
<evidence type="ECO:0000256" key="17">
    <source>
        <dbReference type="ARBA" id="ARBA00057223"/>
    </source>
</evidence>
<evidence type="ECO:0000256" key="19">
    <source>
        <dbReference type="HAMAP-Rule" id="MF_01210"/>
    </source>
</evidence>
<dbReference type="PANTHER" id="PTHR11405:SF53">
    <property type="entry name" value="CARBAMOYL-PHOSPHATE SYNTHASE [AMMONIA], MITOCHONDRIAL"/>
    <property type="match status" value="1"/>
</dbReference>
<dbReference type="SUPFAM" id="SSF52440">
    <property type="entry name" value="PreATP-grasp domain"/>
    <property type="match status" value="2"/>
</dbReference>
<sequence>MPKRTDIKSIMIIGAGPIIIGQACEFDYSGAQACKALREEGYRVILVNSNPATIMTDPEMADATYIEPITPEVVAKIIAKEKPDALLPTMGGQTGLNTALALADMGVLDEHGVELIGAKREAIEMAEDRKLFREAMDRLGIENPKATIVAAPKLPNGKFDLRAGMERAMAALDEVGLPAIIRPAYTLGGTGGGVAYNREDYEKICRSGMDASPVGQILVDESLLGWKEFEMEVVRDTADNAIIVCSIENVDPMGVHTGDSITVAPALTLTDKEYQLMRTHSINVLREIGVETGGSNVQWAVNPEDGRMVVIEMNPRVSRSSALASKATGFPIAKIAAKLAVGYTLDELDNDITKVTPASFEPTIDYVVTKIPRFAFEKFPGAKPELTTAMKSVGEAMAIGRTFHESMQKALASMETGLTGFDEITIEGAPDKAAVTKALAAKTPDRIRVIAQAMRHGLSDAEINGVTDFDPWFLARIREIVEAEEKVRETGLPDTEHGLRALKMMGFTDARLATLTGQTEAEVRRARLGLGIAAVFKRIDTCAAEFEAQTPYMYSTYETPVMGEVECEARPSDRKKVVILGGGPNRIGQGIEFDYCCCHACYSLTGVGYETIMVNCNPETVSTDYDTSDRLYFEPLTFEHVMEILRVEQEKGTLHGVIVQFGGQTPLKLANALEEAGIPILGTTPDAIDLAEDRERFQDLVNRLGLKQPVNAIASTDQEALDLALEIGFPLVIRPSYVLGGRAMEIVRDMDQLRRYIRDAVVVSGDSPVLLDSYLSGATEVDVDALCDGETVHVAGIMQHIEEAGVHSGDSSCCLPPHTLPADIVAEIERQTEALALALKVKGLMNVQFAVKDGEIYLIEVNPRASRTVPFVAKATDSAIASIAARLMAGEPMANFPHRAPYPASAAYGQPIPYADPMTLCDPNVPWFSVKEAVLPFARFPGVDTILGPEMRSTGEVMGWDRSFPRAFLKAQMGAGADLPREGCVFISIRDADKTDEMLEAATIVAGLGFSILATRGTAAWLTENGVKAETVNKVYEGGRTIVDRLKDGDVQLVFNTTEGTQAVEDSRDIRAVALYDKIPYFTTAAGSNAAALAMKAREEGEMDVRALQA</sequence>
<comment type="caution">
    <text evidence="19">Lacks conserved residue(s) required for the propagation of feature annotation.</text>
</comment>
<evidence type="ECO:0000256" key="6">
    <source>
        <dbReference type="ARBA" id="ARBA00022598"/>
    </source>
</evidence>
<feature type="binding site" evidence="19">
    <location>
        <position position="848"/>
    </location>
    <ligand>
        <name>Mg(2+)</name>
        <dbReference type="ChEBI" id="CHEBI:18420"/>
        <label>3</label>
    </ligand>
</feature>
<dbReference type="GO" id="GO:0046872">
    <property type="term" value="F:metal ion binding"/>
    <property type="evidence" value="ECO:0007669"/>
    <property type="project" value="UniProtKB-KW"/>
</dbReference>
<feature type="binding site" evidence="19">
    <location>
        <position position="860"/>
    </location>
    <ligand>
        <name>Mg(2+)</name>
        <dbReference type="ChEBI" id="CHEBI:18420"/>
        <label>3</label>
    </ligand>
</feature>
<evidence type="ECO:0000256" key="14">
    <source>
        <dbReference type="ARBA" id="ARBA00023211"/>
    </source>
</evidence>
<comment type="cofactor">
    <cofactor evidence="19">
        <name>Mg(2+)</name>
        <dbReference type="ChEBI" id="CHEBI:18420"/>
    </cofactor>
    <cofactor evidence="19">
        <name>Mn(2+)</name>
        <dbReference type="ChEBI" id="CHEBI:29035"/>
    </cofactor>
    <text evidence="19">Binds 4 Mg(2+) or Mn(2+) ions per subunit.</text>
</comment>
<comment type="subunit">
    <text evidence="18 19">Composed of two chains; the small (or glutamine) chain promotes the hydrolysis of glutamine to ammonia, which is used by the large (or ammonia) chain to synthesize carbamoyl phosphate. Tetramer of heterodimers (alpha,beta)4.</text>
</comment>
<feature type="domain" description="MGS-like" evidence="21">
    <location>
        <begin position="977"/>
        <end position="1110"/>
    </location>
</feature>
<dbReference type="PROSITE" id="PS50975">
    <property type="entry name" value="ATP_GRASP"/>
    <property type="match status" value="2"/>
</dbReference>
<dbReference type="SUPFAM" id="SSF48108">
    <property type="entry name" value="Carbamoyl phosphate synthetase, large subunit connection domain"/>
    <property type="match status" value="1"/>
</dbReference>
<feature type="binding site" evidence="19">
    <location>
        <position position="189"/>
    </location>
    <ligand>
        <name>ATP</name>
        <dbReference type="ChEBI" id="CHEBI:30616"/>
        <label>1</label>
    </ligand>
</feature>
<evidence type="ECO:0000259" key="20">
    <source>
        <dbReference type="PROSITE" id="PS50975"/>
    </source>
</evidence>
<dbReference type="PROSITE" id="PS00867">
    <property type="entry name" value="CPSASE_2"/>
    <property type="match status" value="2"/>
</dbReference>
<evidence type="ECO:0000256" key="8">
    <source>
        <dbReference type="ARBA" id="ARBA00022723"/>
    </source>
</evidence>
<comment type="pathway">
    <text evidence="2 19">Pyrimidine metabolism; UMP biosynthesis via de novo pathway; (S)-dihydroorotate from bicarbonate: step 1/3.</text>
</comment>
<dbReference type="UniPathway" id="UPA00070">
    <property type="reaction ID" value="UER00115"/>
</dbReference>
<evidence type="ECO:0000256" key="13">
    <source>
        <dbReference type="ARBA" id="ARBA00022975"/>
    </source>
</evidence>
<comment type="domain">
    <text evidence="19">The large subunit is composed of 2 ATP-grasp domains that are involved in binding the 2 ATP molecules needed for carbamoyl phosphate synthesis. The N-terminal ATP-grasp domain (referred to as the carboxyphosphate synthetic component) catalyzes the ATP-dependent phosphorylation of hydrogencarbonate to carboxyphosphate and the subsequent nucleophilic attack by ammonia to form a carbamate intermediate. The C-terminal ATP-grasp domain (referred to as the carbamoyl phosphate synthetic component) then catalyzes the phosphorylation of carbamate with the second ATP to form the end product carbamoyl phosphate. The reactive and unstable enzyme intermediates are sequentially channeled from one active site to the next through the interior of the protein over a distance of at least 96 A.</text>
</comment>
<feature type="binding site" evidence="19">
    <location>
        <position position="773"/>
    </location>
    <ligand>
        <name>ATP</name>
        <dbReference type="ChEBI" id="CHEBI:30616"/>
        <label>2</label>
    </ligand>
</feature>
<dbReference type="InterPro" id="IPR006275">
    <property type="entry name" value="CPSase_lsu"/>
</dbReference>
<dbReference type="EC" id="6.3.5.5" evidence="19"/>
<feature type="binding site" evidence="19">
    <location>
        <position position="860"/>
    </location>
    <ligand>
        <name>Mn(2+)</name>
        <dbReference type="ChEBI" id="CHEBI:29035"/>
        <label>3</label>
    </ligand>
</feature>
<feature type="region of interest" description="Carboxyphosphate synthetic domain" evidence="19">
    <location>
        <begin position="1"/>
        <end position="415"/>
    </location>
</feature>
<dbReference type="PROSITE" id="PS00866">
    <property type="entry name" value="CPSASE_1"/>
    <property type="match status" value="1"/>
</dbReference>
<dbReference type="SUPFAM" id="SSF52335">
    <property type="entry name" value="Methylglyoxal synthase-like"/>
    <property type="match status" value="1"/>
</dbReference>
<feature type="binding site" evidence="19">
    <location>
        <position position="848"/>
    </location>
    <ligand>
        <name>ATP</name>
        <dbReference type="ChEBI" id="CHEBI:30616"/>
        <label>2</label>
    </ligand>
</feature>
<feature type="binding site" evidence="19">
    <location>
        <position position="860"/>
    </location>
    <ligand>
        <name>ATP</name>
        <dbReference type="ChEBI" id="CHEBI:30616"/>
        <label>2</label>
    </ligand>
</feature>
<feature type="domain" description="ATP-grasp" evidence="20">
    <location>
        <begin position="698"/>
        <end position="889"/>
    </location>
</feature>
<dbReference type="RefSeq" id="WP_148378917.1">
    <property type="nucleotide sequence ID" value="NZ_VSIY01000013.1"/>
</dbReference>
<comment type="caution">
    <text evidence="22">The sequence shown here is derived from an EMBL/GenBank/DDBJ whole genome shotgun (WGS) entry which is preliminary data.</text>
</comment>
<dbReference type="InterPro" id="IPR005479">
    <property type="entry name" value="CPAse_ATP-bd"/>
</dbReference>
<feature type="binding site" evidence="19">
    <location>
        <position position="256"/>
    </location>
    <ligand>
        <name>ATP</name>
        <dbReference type="ChEBI" id="CHEBI:30616"/>
        <label>1</label>
    </ligand>
</feature>
<dbReference type="Gene3D" id="3.30.470.20">
    <property type="entry name" value="ATP-grasp fold, B domain"/>
    <property type="match status" value="2"/>
</dbReference>
<dbReference type="EMBL" id="VSIY01000013">
    <property type="protein sequence ID" value="TYB80666.1"/>
    <property type="molecule type" value="Genomic_DNA"/>
</dbReference>
<dbReference type="GO" id="GO:0006541">
    <property type="term" value="P:glutamine metabolic process"/>
    <property type="evidence" value="ECO:0007669"/>
    <property type="project" value="TreeGrafter"/>
</dbReference>
<dbReference type="InterPro" id="IPR016185">
    <property type="entry name" value="PreATP-grasp_dom_sf"/>
</dbReference>
<feature type="binding site" evidence="19">
    <location>
        <position position="255"/>
    </location>
    <ligand>
        <name>ATP</name>
        <dbReference type="ChEBI" id="CHEBI:30616"/>
        <label>1</label>
    </ligand>
</feature>
<comment type="similarity">
    <text evidence="4 19">Belongs to the CarB family.</text>
</comment>
<proteinExistence type="inferred from homology"/>
<feature type="binding site" evidence="19">
    <location>
        <position position="312"/>
    </location>
    <ligand>
        <name>Mg(2+)</name>
        <dbReference type="ChEBI" id="CHEBI:18420"/>
        <label>2</label>
    </ligand>
</feature>
<evidence type="ECO:0000256" key="16">
    <source>
        <dbReference type="ARBA" id="ARBA00048816"/>
    </source>
</evidence>
<evidence type="ECO:0000256" key="2">
    <source>
        <dbReference type="ARBA" id="ARBA00004812"/>
    </source>
</evidence>
<dbReference type="InterPro" id="IPR005483">
    <property type="entry name" value="CPSase_dom"/>
</dbReference>
<dbReference type="Pfam" id="PF25596">
    <property type="entry name" value="CPSase_L_D1"/>
    <property type="match status" value="2"/>
</dbReference>
<dbReference type="PANTHER" id="PTHR11405">
    <property type="entry name" value="CARBAMOYLTRANSFERASE FAMILY MEMBER"/>
    <property type="match status" value="1"/>
</dbReference>
<dbReference type="Gene3D" id="3.30.1490.20">
    <property type="entry name" value="ATP-grasp fold, A domain"/>
    <property type="match status" value="1"/>
</dbReference>
<dbReference type="AlphaFoldDB" id="A0A5D0RIB8"/>
<evidence type="ECO:0000256" key="12">
    <source>
        <dbReference type="ARBA" id="ARBA00022842"/>
    </source>
</evidence>
<dbReference type="GO" id="GO:0044205">
    <property type="term" value="P:'de novo' UMP biosynthetic process"/>
    <property type="evidence" value="ECO:0007669"/>
    <property type="project" value="UniProtKB-UniRule"/>
</dbReference>
<keyword evidence="7 19" id="KW-0028">Amino-acid biosynthesis</keyword>
<feature type="binding site" evidence="19">
    <location>
        <position position="780"/>
    </location>
    <ligand>
        <name>ATP</name>
        <dbReference type="ChEBI" id="CHEBI:30616"/>
        <label>2</label>
    </ligand>
</feature>
<dbReference type="InterPro" id="IPR036914">
    <property type="entry name" value="MGS-like_dom_sf"/>
</dbReference>
<dbReference type="GO" id="GO:0004088">
    <property type="term" value="F:carbamoyl-phosphate synthase (glutamine-hydrolyzing) activity"/>
    <property type="evidence" value="ECO:0007669"/>
    <property type="project" value="UniProtKB-UniRule"/>
</dbReference>
<feature type="binding site" evidence="19">
    <location>
        <position position="254"/>
    </location>
    <ligand>
        <name>ATP</name>
        <dbReference type="ChEBI" id="CHEBI:30616"/>
        <label>1</label>
    </ligand>
</feature>
<dbReference type="PROSITE" id="PS51257">
    <property type="entry name" value="PROKAR_LIPOPROTEIN"/>
    <property type="match status" value="1"/>
</dbReference>
<feature type="binding site" evidence="19">
    <location>
        <position position="188"/>
    </location>
    <ligand>
        <name>ATP</name>
        <dbReference type="ChEBI" id="CHEBI:30616"/>
        <label>1</label>
    </ligand>
</feature>
<dbReference type="InterPro" id="IPR033937">
    <property type="entry name" value="MGS_CPS_CarB"/>
</dbReference>
<dbReference type="InterPro" id="IPR013815">
    <property type="entry name" value="ATP_grasp_subdomain_1"/>
</dbReference>
<dbReference type="Pfam" id="PF02142">
    <property type="entry name" value="MGS"/>
    <property type="match status" value="1"/>
</dbReference>
<dbReference type="Pfam" id="PF02787">
    <property type="entry name" value="CPSase_L_D3"/>
    <property type="match status" value="1"/>
</dbReference>
<feature type="binding site" evidence="19">
    <location>
        <position position="848"/>
    </location>
    <ligand>
        <name>Mn(2+)</name>
        <dbReference type="ChEBI" id="CHEBI:29035"/>
        <label>3</label>
    </ligand>
</feature>
<evidence type="ECO:0000259" key="21">
    <source>
        <dbReference type="PROSITE" id="PS51855"/>
    </source>
</evidence>
<feature type="binding site" evidence="19">
    <location>
        <position position="775"/>
    </location>
    <ligand>
        <name>ATP</name>
        <dbReference type="ChEBI" id="CHEBI:30616"/>
        <label>2</label>
    </ligand>
</feature>
<dbReference type="GO" id="GO:0005524">
    <property type="term" value="F:ATP binding"/>
    <property type="evidence" value="ECO:0007669"/>
    <property type="project" value="UniProtKB-UniRule"/>
</dbReference>
<dbReference type="InterPro" id="IPR036897">
    <property type="entry name" value="CarbamoylP_synth_lsu_oligo_sf"/>
</dbReference>
<evidence type="ECO:0000313" key="23">
    <source>
        <dbReference type="Proteomes" id="UP000322080"/>
    </source>
</evidence>
<feature type="binding site" evidence="19">
    <location>
        <position position="182"/>
    </location>
    <ligand>
        <name>ATP</name>
        <dbReference type="ChEBI" id="CHEBI:30616"/>
        <label>1</label>
    </ligand>
</feature>
<feature type="binding site" evidence="19">
    <location>
        <position position="314"/>
    </location>
    <ligand>
        <name>Mn(2+)</name>
        <dbReference type="ChEBI" id="CHEBI:29035"/>
        <label>2</label>
    </ligand>
</feature>
<dbReference type="NCBIfam" id="NF003671">
    <property type="entry name" value="PRK05294.1"/>
    <property type="match status" value="1"/>
</dbReference>
<comment type="catalytic activity">
    <reaction evidence="16 19">
        <text>hydrogencarbonate + L-glutamine + 2 ATP + H2O = carbamoyl phosphate + L-glutamate + 2 ADP + phosphate + 2 H(+)</text>
        <dbReference type="Rhea" id="RHEA:18633"/>
        <dbReference type="ChEBI" id="CHEBI:15377"/>
        <dbReference type="ChEBI" id="CHEBI:15378"/>
        <dbReference type="ChEBI" id="CHEBI:17544"/>
        <dbReference type="ChEBI" id="CHEBI:29985"/>
        <dbReference type="ChEBI" id="CHEBI:30616"/>
        <dbReference type="ChEBI" id="CHEBI:43474"/>
        <dbReference type="ChEBI" id="CHEBI:58228"/>
        <dbReference type="ChEBI" id="CHEBI:58359"/>
        <dbReference type="ChEBI" id="CHEBI:456216"/>
        <dbReference type="EC" id="6.3.5.5"/>
    </reaction>
</comment>